<proteinExistence type="predicted"/>
<name>A0ABV0ISF0_9NEIS</name>
<sequence>MKINKMKNFFLFTILLILVGCSKEVKSELKNDPIAAPGYIFNFTNHSINSVWVNGKWIGSAPVNAAGGAVCCVELPRPYQTETTLTIEWERNICKGFSDECLKRDKEGNILQEKLKRKIKIHPYDSEKISMLQIVFLPGDDIRAYAGMLGLEHPNHPSHKEFGDLLTGKYAPLEGVGPFKKEMGN</sequence>
<dbReference type="PROSITE" id="PS51257">
    <property type="entry name" value="PROKAR_LIPOPROTEIN"/>
    <property type="match status" value="1"/>
</dbReference>
<dbReference type="Proteomes" id="UP001462502">
    <property type="component" value="Unassembled WGS sequence"/>
</dbReference>
<accession>A0ABV0ISF0</accession>
<dbReference type="Pfam" id="PF11745">
    <property type="entry name" value="DUF3304"/>
    <property type="match status" value="1"/>
</dbReference>
<keyword evidence="2" id="KW-1185">Reference proteome</keyword>
<organism evidence="1 2">
    <name type="scientific">Chromobacterium phragmitis</name>
    <dbReference type="NCBI Taxonomy" id="2202141"/>
    <lineage>
        <taxon>Bacteria</taxon>
        <taxon>Pseudomonadati</taxon>
        <taxon>Pseudomonadota</taxon>
        <taxon>Betaproteobacteria</taxon>
        <taxon>Neisseriales</taxon>
        <taxon>Chromobacteriaceae</taxon>
        <taxon>Chromobacterium</taxon>
    </lineage>
</organism>
<dbReference type="RefSeq" id="WP_347936700.1">
    <property type="nucleotide sequence ID" value="NZ_CP158160.1"/>
</dbReference>
<comment type="caution">
    <text evidence="1">The sequence shown here is derived from an EMBL/GenBank/DDBJ whole genome shotgun (WGS) entry which is preliminary data.</text>
</comment>
<evidence type="ECO:0000313" key="1">
    <source>
        <dbReference type="EMBL" id="MEO9384213.1"/>
    </source>
</evidence>
<gene>
    <name evidence="1" type="ORF">ABI908_08845</name>
</gene>
<dbReference type="InterPro" id="IPR021733">
    <property type="entry name" value="DUF3304"/>
</dbReference>
<dbReference type="EMBL" id="JBDXMI010000001">
    <property type="protein sequence ID" value="MEO9384213.1"/>
    <property type="molecule type" value="Genomic_DNA"/>
</dbReference>
<reference evidence="1 2" key="1">
    <citation type="submission" date="2024-05" db="EMBL/GenBank/DDBJ databases">
        <authorList>
            <person name="De Oliveira J.P."/>
            <person name="Noriler S.A."/>
            <person name="De Oliveira A.G."/>
            <person name="Sipoli D.S."/>
        </authorList>
    </citation>
    <scope>NUCLEOTIDE SEQUENCE [LARGE SCALE GENOMIC DNA]</scope>
    <source>
        <strain evidence="1 2">LABIM192</strain>
    </source>
</reference>
<evidence type="ECO:0000313" key="2">
    <source>
        <dbReference type="Proteomes" id="UP001462502"/>
    </source>
</evidence>
<protein>
    <submittedName>
        <fullName evidence="1">DUF3304 domain-containing protein</fullName>
    </submittedName>
</protein>